<evidence type="ECO:0000313" key="2">
    <source>
        <dbReference type="EMBL" id="KAK4081454.1"/>
    </source>
</evidence>
<proteinExistence type="predicted"/>
<feature type="region of interest" description="Disordered" evidence="1">
    <location>
        <begin position="1"/>
        <end position="51"/>
    </location>
</feature>
<accession>A0ABR0BJ63</accession>
<feature type="region of interest" description="Disordered" evidence="1">
    <location>
        <begin position="174"/>
        <end position="235"/>
    </location>
</feature>
<organism evidence="2 3">
    <name type="scientific">Purpureocillium lilacinum</name>
    <name type="common">Paecilomyces lilacinus</name>
    <dbReference type="NCBI Taxonomy" id="33203"/>
    <lineage>
        <taxon>Eukaryota</taxon>
        <taxon>Fungi</taxon>
        <taxon>Dikarya</taxon>
        <taxon>Ascomycota</taxon>
        <taxon>Pezizomycotina</taxon>
        <taxon>Sordariomycetes</taxon>
        <taxon>Hypocreomycetidae</taxon>
        <taxon>Hypocreales</taxon>
        <taxon>Ophiocordycipitaceae</taxon>
        <taxon>Purpureocillium</taxon>
    </lineage>
</organism>
<evidence type="ECO:0000256" key="1">
    <source>
        <dbReference type="SAM" id="MobiDB-lite"/>
    </source>
</evidence>
<comment type="caution">
    <text evidence="2">The sequence shown here is derived from an EMBL/GenBank/DDBJ whole genome shotgun (WGS) entry which is preliminary data.</text>
</comment>
<keyword evidence="3" id="KW-1185">Reference proteome</keyword>
<dbReference type="Proteomes" id="UP001287286">
    <property type="component" value="Unassembled WGS sequence"/>
</dbReference>
<gene>
    <name evidence="2" type="ORF">Purlil1_11632</name>
</gene>
<protein>
    <submittedName>
        <fullName evidence="2">Uncharacterized protein</fullName>
    </submittedName>
</protein>
<name>A0ABR0BJ63_PURLI</name>
<dbReference type="EMBL" id="JAWRVI010000073">
    <property type="protein sequence ID" value="KAK4081454.1"/>
    <property type="molecule type" value="Genomic_DNA"/>
</dbReference>
<reference evidence="2 3" key="1">
    <citation type="journal article" date="2024" name="Microbiol. Resour. Announc.">
        <title>Genome annotations for the ascomycete fungi Trichoderma harzianum, Trichoderma aggressivum, and Purpureocillium lilacinum.</title>
        <authorList>
            <person name="Beijen E.P.W."/>
            <person name="Ohm R.A."/>
        </authorList>
    </citation>
    <scope>NUCLEOTIDE SEQUENCE [LARGE SCALE GENOMIC DNA]</scope>
    <source>
        <strain evidence="2 3">CBS 150709</strain>
    </source>
</reference>
<evidence type="ECO:0000313" key="3">
    <source>
        <dbReference type="Proteomes" id="UP001287286"/>
    </source>
</evidence>
<sequence length="315" mass="33867">MRTVTNSCRGEQRRAAVPPDSLAKVARQSARTSRGRGMRADQTSEGGGPPFFASQCLDRSDRGRSFVADSIAGSVSFSSGVTCAARAAAEGGPWGALWRPASMQPVRFDAEEARDGSRVLPSQGGRLAMAVVERRDALGDGTWISWMRPPAEGVVIRGGVQVVRVWAGRHLTSPGWAGSPGSGGARRAGPPKLTLPTAGKAREIGPPGQWRRPQVPAAQALPRWALGRTGGRPPQRRYHLEGYVRTAPGAHFVCRLRHASSLLLHLPDLIHGRHLLHARLARCRRREARQGKVPGRLTPPARRNAALLRAQHGTA</sequence>